<dbReference type="AlphaFoldDB" id="A0A6N8DSF7"/>
<protein>
    <submittedName>
        <fullName evidence="1">Uncharacterized protein</fullName>
    </submittedName>
</protein>
<name>A0A6N8DSF7_RHOAC</name>
<evidence type="ECO:0000313" key="2">
    <source>
        <dbReference type="Proteomes" id="UP000439113"/>
    </source>
</evidence>
<proteinExistence type="predicted"/>
<accession>A0A6N8DSF7</accession>
<dbReference type="EMBL" id="WNKS01000056">
    <property type="protein sequence ID" value="MTV33389.1"/>
    <property type="molecule type" value="Genomic_DNA"/>
</dbReference>
<evidence type="ECO:0000313" key="1">
    <source>
        <dbReference type="EMBL" id="MTV33389.1"/>
    </source>
</evidence>
<gene>
    <name evidence="1" type="ORF">GJ654_20685</name>
</gene>
<dbReference type="Proteomes" id="UP000439113">
    <property type="component" value="Unassembled WGS sequence"/>
</dbReference>
<comment type="caution">
    <text evidence="1">The sequence shown here is derived from an EMBL/GenBank/DDBJ whole genome shotgun (WGS) entry which is preliminary data.</text>
</comment>
<organism evidence="1 2">
    <name type="scientific">Rhodoblastus acidophilus</name>
    <name type="common">Rhodopseudomonas acidophila</name>
    <dbReference type="NCBI Taxonomy" id="1074"/>
    <lineage>
        <taxon>Bacteria</taxon>
        <taxon>Pseudomonadati</taxon>
        <taxon>Pseudomonadota</taxon>
        <taxon>Alphaproteobacteria</taxon>
        <taxon>Hyphomicrobiales</taxon>
        <taxon>Rhodoblastaceae</taxon>
        <taxon>Rhodoblastus</taxon>
    </lineage>
</organism>
<reference evidence="1 2" key="1">
    <citation type="submission" date="2019-11" db="EMBL/GenBank/DDBJ databases">
        <title>Whole-genome sequence of a Rhodoblastus acidophilus DSM 142.</title>
        <authorList>
            <person name="Kyndt J.A."/>
            <person name="Meyer T.E."/>
        </authorList>
    </citation>
    <scope>NUCLEOTIDE SEQUENCE [LARGE SCALE GENOMIC DNA]</scope>
    <source>
        <strain evidence="1 2">DSM 142</strain>
    </source>
</reference>
<sequence length="82" mass="9542">MQNYLVITEACHERAILIPVSRETKREHKFDTLIDLARFAIFTFRKNACRMQLYVVMADVSRLSTRRQRAKSVGISLSARRG</sequence>